<protein>
    <submittedName>
        <fullName evidence="3">Uncharacterized protein</fullName>
    </submittedName>
</protein>
<feature type="transmembrane region" description="Helical" evidence="2">
    <location>
        <begin position="179"/>
        <end position="199"/>
    </location>
</feature>
<dbReference type="Proteomes" id="UP000241890">
    <property type="component" value="Unassembled WGS sequence"/>
</dbReference>
<keyword evidence="2" id="KW-1133">Transmembrane helix</keyword>
<feature type="compositionally biased region" description="Basic and acidic residues" evidence="1">
    <location>
        <begin position="963"/>
        <end position="972"/>
    </location>
</feature>
<feature type="compositionally biased region" description="Basic and acidic residues" evidence="1">
    <location>
        <begin position="851"/>
        <end position="862"/>
    </location>
</feature>
<keyword evidence="2" id="KW-0472">Membrane</keyword>
<sequence length="1088" mass="120096">MESQIERLLTVLMNKVVDGIPDGKGGYLERPLETEAKRFVNDCGGELDAAVAAAAHFIFVRKPSWSESMWRSALIVVVGQVPLVGSTAAIFYNQFESVWRQLRFVALAATIYGHDVRDDATQCQVILCLLDDNIRKRQGPGAMDKIYKKLGKNGVQVAATVIARQVVARGGTSFLMKKVLGGLLIGVVPEAVGLLYTAFFTDTFMSNDAEKAVRAKQLKERARSHFKKDAQPTLVVAWVSFLVWFVPILTINVSKVWVVFDRILMRLLTTGPVQPALLSHPIVDSYIFGTFDASRESWPAWLTRTVCFSLFVSFKAALLCFVALMAVYFAHQIGRRQTWMVSTAALGIRAALNFLSARNTALSLALAIEHVVASTPHDGLYHGHRAFVGFFAIISRSRTELKPYNPWVVGSLLLWIGYHCLIVAYTYSSAIIYALAPLLFVGEDYDWQIAFADSTSVFKNVSSSAFAMARLGDALNALTTIALHVLIEEIRKPDIVMTLVGPKKVVEGILYAAKSLGNVVSSPDSVLFWLDKTTPPVDVSWALLSLQFGATGLGLFWGLVTHFHWLSPFEAFLVTANVLQFIPKLLWRKSLPPPHETQVWNQALESRHRLLYLIPDINSGLRSKVYDAVTFFEHYEFAVNRSQEYASSSFVRVKDWVQSSFTKREQQEFERLGSSSDLLEDSAGQPLEFDVGVYYDENDTWFARIKGALSFRGRGADGSKDSKETLPLDTVVESDGLGHLRLLDGQSVDEADANAIVPHHSWKEWFHVKFTAVLPWKKADPAASNSNVEITELDSDSMPEMDGTTLSSGTSSDGTKVDETSAESRPEEVLETDNDDNGRGDDEDDEEEEDKVSSQEQEKSTSEDAPAEVAMNQGASDVSPTDDSTTNDTVPNEASDAATLHANDSHDRTTSDTSAIDTSQPIVEEIEPLEPVSSQEEISNAVADGTSVTSTQDEDPPSSQENQKVEEIEESKSPPTEAAEVPSSSWRPWRWRNTTKDNNSVKAEVVSEDAGKSDSGATDTSDNAADKEAVAEEDKTEAQVDADEEAKKPLAKDDENIIKEDQASGSVPEEEKSWIKRWWQGKPTAQDV</sequence>
<feature type="compositionally biased region" description="Acidic residues" evidence="1">
    <location>
        <begin position="829"/>
        <end position="850"/>
    </location>
</feature>
<evidence type="ECO:0000256" key="2">
    <source>
        <dbReference type="SAM" id="Phobius"/>
    </source>
</evidence>
<feature type="compositionally biased region" description="Polar residues" evidence="1">
    <location>
        <begin position="873"/>
        <end position="892"/>
    </location>
</feature>
<feature type="compositionally biased region" description="Basic and acidic residues" evidence="1">
    <location>
        <begin position="815"/>
        <end position="828"/>
    </location>
</feature>
<proteinExistence type="predicted"/>
<accession>A0A2R5G606</accession>
<feature type="compositionally biased region" description="Basic and acidic residues" evidence="1">
    <location>
        <begin position="1045"/>
        <end position="1062"/>
    </location>
</feature>
<keyword evidence="2" id="KW-0812">Transmembrane</keyword>
<feature type="compositionally biased region" description="Basic and acidic residues" evidence="1">
    <location>
        <begin position="1024"/>
        <end position="1038"/>
    </location>
</feature>
<feature type="region of interest" description="Disordered" evidence="1">
    <location>
        <begin position="791"/>
        <end position="1088"/>
    </location>
</feature>
<evidence type="ECO:0000313" key="3">
    <source>
        <dbReference type="EMBL" id="GBG25965.1"/>
    </source>
</evidence>
<dbReference type="EMBL" id="BEYU01000017">
    <property type="protein sequence ID" value="GBG25965.1"/>
    <property type="molecule type" value="Genomic_DNA"/>
</dbReference>
<feature type="transmembrane region" description="Helical" evidence="2">
    <location>
        <begin position="235"/>
        <end position="260"/>
    </location>
</feature>
<gene>
    <name evidence="3" type="ORF">FCC1311_021852</name>
</gene>
<keyword evidence="4" id="KW-1185">Reference proteome</keyword>
<evidence type="ECO:0000256" key="1">
    <source>
        <dbReference type="SAM" id="MobiDB-lite"/>
    </source>
</evidence>
<reference evidence="3 4" key="1">
    <citation type="submission" date="2017-12" db="EMBL/GenBank/DDBJ databases">
        <title>Sequencing, de novo assembly and annotation of complete genome of a new Thraustochytrid species, strain FCC1311.</title>
        <authorList>
            <person name="Sedici K."/>
            <person name="Godart F."/>
            <person name="Aiese Cigliano R."/>
            <person name="Sanseverino W."/>
            <person name="Barakat M."/>
            <person name="Ortet P."/>
            <person name="Marechal E."/>
            <person name="Cagnac O."/>
            <person name="Amato A."/>
        </authorList>
    </citation>
    <scope>NUCLEOTIDE SEQUENCE [LARGE SCALE GENOMIC DNA]</scope>
</reference>
<evidence type="ECO:0000313" key="4">
    <source>
        <dbReference type="Proteomes" id="UP000241890"/>
    </source>
</evidence>
<name>A0A2R5G606_9STRA</name>
<organism evidence="3 4">
    <name type="scientific">Hondaea fermentalgiana</name>
    <dbReference type="NCBI Taxonomy" id="2315210"/>
    <lineage>
        <taxon>Eukaryota</taxon>
        <taxon>Sar</taxon>
        <taxon>Stramenopiles</taxon>
        <taxon>Bigyra</taxon>
        <taxon>Labyrinthulomycetes</taxon>
        <taxon>Thraustochytrida</taxon>
        <taxon>Thraustochytriidae</taxon>
        <taxon>Hondaea</taxon>
    </lineage>
</organism>
<dbReference type="AlphaFoldDB" id="A0A2R5G606"/>
<feature type="compositionally biased region" description="Polar residues" evidence="1">
    <location>
        <begin position="946"/>
        <end position="962"/>
    </location>
</feature>
<comment type="caution">
    <text evidence="3">The sequence shown here is derived from an EMBL/GenBank/DDBJ whole genome shotgun (WGS) entry which is preliminary data.</text>
</comment>
<feature type="compositionally biased region" description="Low complexity" evidence="1">
    <location>
        <begin position="802"/>
        <end position="814"/>
    </location>
</feature>
<feature type="compositionally biased region" description="Polar residues" evidence="1">
    <location>
        <begin position="911"/>
        <end position="920"/>
    </location>
</feature>
<dbReference type="InParanoid" id="A0A2R5G606"/>
<feature type="transmembrane region" description="Helical" evidence="2">
    <location>
        <begin position="308"/>
        <end position="330"/>
    </location>
</feature>